<organism evidence="4 5">
    <name type="scientific">Centaurea solstitialis</name>
    <name type="common">yellow star-thistle</name>
    <dbReference type="NCBI Taxonomy" id="347529"/>
    <lineage>
        <taxon>Eukaryota</taxon>
        <taxon>Viridiplantae</taxon>
        <taxon>Streptophyta</taxon>
        <taxon>Embryophyta</taxon>
        <taxon>Tracheophyta</taxon>
        <taxon>Spermatophyta</taxon>
        <taxon>Magnoliopsida</taxon>
        <taxon>eudicotyledons</taxon>
        <taxon>Gunneridae</taxon>
        <taxon>Pentapetalae</taxon>
        <taxon>asterids</taxon>
        <taxon>campanulids</taxon>
        <taxon>Asterales</taxon>
        <taxon>Asteraceae</taxon>
        <taxon>Carduoideae</taxon>
        <taxon>Cardueae</taxon>
        <taxon>Centaureinae</taxon>
        <taxon>Centaurea</taxon>
    </lineage>
</organism>
<dbReference type="EMBL" id="JARYMX010000192">
    <property type="protein sequence ID" value="KAJ9535574.1"/>
    <property type="molecule type" value="Genomic_DNA"/>
</dbReference>
<feature type="compositionally biased region" description="Pro residues" evidence="2">
    <location>
        <begin position="57"/>
        <end position="74"/>
    </location>
</feature>
<gene>
    <name evidence="4" type="ORF">OSB04_un001292</name>
</gene>
<dbReference type="InterPro" id="IPR012677">
    <property type="entry name" value="Nucleotide-bd_a/b_plait_sf"/>
</dbReference>
<evidence type="ECO:0000256" key="1">
    <source>
        <dbReference type="ARBA" id="ARBA00022884"/>
    </source>
</evidence>
<proteinExistence type="predicted"/>
<protein>
    <recommendedName>
        <fullName evidence="3">Mei2-like C-terminal RNA recognition motif domain-containing protein</fullName>
    </recommendedName>
</protein>
<dbReference type="GO" id="GO:0003723">
    <property type="term" value="F:RNA binding"/>
    <property type="evidence" value="ECO:0007669"/>
    <property type="project" value="UniProtKB-KW"/>
</dbReference>
<keyword evidence="5" id="KW-1185">Reference proteome</keyword>
<keyword evidence="1" id="KW-0694">RNA-binding</keyword>
<evidence type="ECO:0000256" key="2">
    <source>
        <dbReference type="SAM" id="MobiDB-lite"/>
    </source>
</evidence>
<feature type="region of interest" description="Disordered" evidence="2">
    <location>
        <begin position="1"/>
        <end position="28"/>
    </location>
</feature>
<dbReference type="PANTHER" id="PTHR23189">
    <property type="entry name" value="RNA RECOGNITION MOTIF-CONTAINING"/>
    <property type="match status" value="1"/>
</dbReference>
<name>A0AA38S2F9_9ASTR</name>
<dbReference type="AlphaFoldDB" id="A0AA38S2F9"/>
<dbReference type="InterPro" id="IPR007201">
    <property type="entry name" value="Mei2-like_Rrm_C"/>
</dbReference>
<feature type="region of interest" description="Disordered" evidence="2">
    <location>
        <begin position="54"/>
        <end position="95"/>
    </location>
</feature>
<dbReference type="Pfam" id="PF04059">
    <property type="entry name" value="RRM_2"/>
    <property type="match status" value="1"/>
</dbReference>
<dbReference type="SUPFAM" id="SSF54928">
    <property type="entry name" value="RNA-binding domain, RBD"/>
    <property type="match status" value="1"/>
</dbReference>
<dbReference type="Proteomes" id="UP001172457">
    <property type="component" value="Unassembled WGS sequence"/>
</dbReference>
<dbReference type="InterPro" id="IPR035979">
    <property type="entry name" value="RBD_domain_sf"/>
</dbReference>
<evidence type="ECO:0000313" key="4">
    <source>
        <dbReference type="EMBL" id="KAJ9535574.1"/>
    </source>
</evidence>
<dbReference type="Gene3D" id="3.30.70.330">
    <property type="match status" value="1"/>
</dbReference>
<feature type="domain" description="Mei2-like C-terminal RNA recognition motif" evidence="3">
    <location>
        <begin position="171"/>
        <end position="274"/>
    </location>
</feature>
<reference evidence="4" key="1">
    <citation type="submission" date="2023-03" db="EMBL/GenBank/DDBJ databases">
        <title>Chromosome-scale reference genome and RAD-based genetic map of yellow starthistle (Centaurea solstitialis) reveal putative structural variation and QTLs associated with invader traits.</title>
        <authorList>
            <person name="Reatini B."/>
            <person name="Cang F.A."/>
            <person name="Jiang Q."/>
            <person name="Mckibben M.T.W."/>
            <person name="Barker M.S."/>
            <person name="Rieseberg L.H."/>
            <person name="Dlugosch K.M."/>
        </authorList>
    </citation>
    <scope>NUCLEOTIDE SEQUENCE</scope>
    <source>
        <strain evidence="4">CAN-66</strain>
        <tissue evidence="4">Leaf</tissue>
    </source>
</reference>
<evidence type="ECO:0000313" key="5">
    <source>
        <dbReference type="Proteomes" id="UP001172457"/>
    </source>
</evidence>
<comment type="caution">
    <text evidence="4">The sequence shown here is derived from an EMBL/GenBank/DDBJ whole genome shotgun (WGS) entry which is preliminary data.</text>
</comment>
<accession>A0AA38S2F9</accession>
<evidence type="ECO:0000259" key="3">
    <source>
        <dbReference type="Pfam" id="PF04059"/>
    </source>
</evidence>
<sequence>MAASKPLNPMASPYQKLPPSSPSSSFHHHHHLIITPPFHFLPFSSPYVYNIHLQPSPRKPPPSSAVPPPPPPPLSGGKRSNVLTPVPSGPRIPKGRHYYRRITTKNNNNNFHGARQQLSWRPKNTISVEKNEAKKEVFKKEGFGGFSEGRKRWKNRGGKYKEVLPVEDETTSVMIKNIPNRYTRKLLIQTLDDHCKVENEKKKDFVSGFDFLYLPIDFKHRVNAGFAFVNFTTPKAAMGFRDAFHGKSWDLFDSPKIAEISAAKIQGKDALINHCGIMDFTYGYDEDMPVWFEPARNGSGQVNSKMFTVGKFVHWSKMKFEKW</sequence>